<proteinExistence type="predicted"/>
<dbReference type="PROSITE" id="PS50199">
    <property type="entry name" value="ZF_RANBP2_2"/>
    <property type="match status" value="1"/>
</dbReference>
<dbReference type="Gene3D" id="2.30.30.380">
    <property type="entry name" value="Zn-finger domain of Sec23/24"/>
    <property type="match status" value="1"/>
</dbReference>
<dbReference type="EMBL" id="JAGTXO010000031">
    <property type="protein sequence ID" value="KAG8460614.1"/>
    <property type="molecule type" value="Genomic_DNA"/>
</dbReference>
<evidence type="ECO:0000256" key="3">
    <source>
        <dbReference type="ARBA" id="ARBA00022833"/>
    </source>
</evidence>
<evidence type="ECO:0000313" key="6">
    <source>
        <dbReference type="EMBL" id="KAG8460614.1"/>
    </source>
</evidence>
<dbReference type="InterPro" id="IPR036443">
    <property type="entry name" value="Znf_RanBP2_sf"/>
</dbReference>
<name>A0A8J6C4Y4_DIALT</name>
<dbReference type="AlphaFoldDB" id="A0A8J6C4Y4"/>
<keyword evidence="2 4" id="KW-0863">Zinc-finger</keyword>
<evidence type="ECO:0000256" key="1">
    <source>
        <dbReference type="ARBA" id="ARBA00022723"/>
    </source>
</evidence>
<dbReference type="InterPro" id="IPR036047">
    <property type="entry name" value="F-box-like_dom_sf"/>
</dbReference>
<feature type="domain" description="RanBP2-type" evidence="5">
    <location>
        <begin position="87"/>
        <end position="116"/>
    </location>
</feature>
<organism evidence="6 7">
    <name type="scientific">Diacronema lutheri</name>
    <name type="common">Unicellular marine alga</name>
    <name type="synonym">Monochrysis lutheri</name>
    <dbReference type="NCBI Taxonomy" id="2081491"/>
    <lineage>
        <taxon>Eukaryota</taxon>
        <taxon>Haptista</taxon>
        <taxon>Haptophyta</taxon>
        <taxon>Pavlovophyceae</taxon>
        <taxon>Pavlovales</taxon>
        <taxon>Pavlovaceae</taxon>
        <taxon>Diacronema</taxon>
    </lineage>
</organism>
<gene>
    <name evidence="6" type="ORF">KFE25_011389</name>
</gene>
<dbReference type="GO" id="GO:0019005">
    <property type="term" value="C:SCF ubiquitin ligase complex"/>
    <property type="evidence" value="ECO:0007669"/>
    <property type="project" value="TreeGrafter"/>
</dbReference>
<reference evidence="6" key="1">
    <citation type="submission" date="2021-05" db="EMBL/GenBank/DDBJ databases">
        <title>The genome of the haptophyte Pavlova lutheri (Diacronema luteri, Pavlovales) - a model for lipid biosynthesis in eukaryotic algae.</title>
        <authorList>
            <person name="Hulatt C.J."/>
            <person name="Posewitz M.C."/>
        </authorList>
    </citation>
    <scope>NUCLEOTIDE SEQUENCE</scope>
    <source>
        <strain evidence="6">NIVA-4/92</strain>
    </source>
</reference>
<evidence type="ECO:0000256" key="2">
    <source>
        <dbReference type="ARBA" id="ARBA00022771"/>
    </source>
</evidence>
<evidence type="ECO:0000259" key="5">
    <source>
        <dbReference type="PROSITE" id="PS50199"/>
    </source>
</evidence>
<protein>
    <recommendedName>
        <fullName evidence="5">RanBP2-type domain-containing protein</fullName>
    </recommendedName>
</protein>
<dbReference type="Gene3D" id="3.80.10.10">
    <property type="entry name" value="Ribonuclease Inhibitor"/>
    <property type="match status" value="1"/>
</dbReference>
<evidence type="ECO:0000256" key="4">
    <source>
        <dbReference type="PROSITE-ProRule" id="PRU00322"/>
    </source>
</evidence>
<dbReference type="InterPro" id="IPR032675">
    <property type="entry name" value="LRR_dom_sf"/>
</dbReference>
<dbReference type="Proteomes" id="UP000751190">
    <property type="component" value="Unassembled WGS sequence"/>
</dbReference>
<comment type="caution">
    <text evidence="6">The sequence shown here is derived from an EMBL/GenBank/DDBJ whole genome shotgun (WGS) entry which is preliminary data.</text>
</comment>
<dbReference type="PROSITE" id="PS01358">
    <property type="entry name" value="ZF_RANBP2_1"/>
    <property type="match status" value="1"/>
</dbReference>
<accession>A0A8J6C4Y4</accession>
<dbReference type="PANTHER" id="PTHR13318">
    <property type="entry name" value="PARTNER OF PAIRED, ISOFORM B-RELATED"/>
    <property type="match status" value="1"/>
</dbReference>
<keyword evidence="3" id="KW-0862">Zinc</keyword>
<dbReference type="SMART" id="SM00547">
    <property type="entry name" value="ZnF_RBZ"/>
    <property type="match status" value="1"/>
</dbReference>
<dbReference type="InterPro" id="IPR001876">
    <property type="entry name" value="Znf_RanBP2"/>
</dbReference>
<dbReference type="SUPFAM" id="SSF52047">
    <property type="entry name" value="RNI-like"/>
    <property type="match status" value="1"/>
</dbReference>
<keyword evidence="7" id="KW-1185">Reference proteome</keyword>
<dbReference type="SUPFAM" id="SSF81383">
    <property type="entry name" value="F-box domain"/>
    <property type="match status" value="1"/>
</dbReference>
<keyword evidence="1" id="KW-0479">Metal-binding</keyword>
<dbReference type="GO" id="GO:0008270">
    <property type="term" value="F:zinc ion binding"/>
    <property type="evidence" value="ECO:0007669"/>
    <property type="project" value="UniProtKB-KW"/>
</dbReference>
<dbReference type="GO" id="GO:0031146">
    <property type="term" value="P:SCF-dependent proteasomal ubiquitin-dependent protein catabolic process"/>
    <property type="evidence" value="ECO:0007669"/>
    <property type="project" value="TreeGrafter"/>
</dbReference>
<evidence type="ECO:0000313" key="7">
    <source>
        <dbReference type="Proteomes" id="UP000751190"/>
    </source>
</evidence>
<dbReference type="SUPFAM" id="SSF90209">
    <property type="entry name" value="Ran binding protein zinc finger-like"/>
    <property type="match status" value="1"/>
</dbReference>
<sequence length="523" mass="55859">MPRRSKAAAKAAEERRLDKAELAYADQLPVLWSRFPRIDRDVVRTVWEGAADVDEALGALRQMHASARGSEAASAPRAAATGAWTERLPEWSCARCTLLNEPAARACAACDALPPCARDNCAITDGAPSDEPRVDGARTRRARGGLDGSFMRALPHDALVTIFALLSYDDAVRLGGTCHELRQLAAAMRVRHVRLGARQRDWSDRRVLGLLAHIGELERVSISSALPFHSFGALAALPRASALLSLRVSSPLLTDGCVDGWAAAFCALTELRLPGCALTPLCVPHLVAFGAGPLRSLDVSSNVLLDALAARALLSGLRSLRSLDLSHLPRVDGRLLAHAASAQLRELSLKGFTHAEPAEVCRWGALEALSLQQSALCALRAHLPRLVSLSLAGSVALTQLDIACPALTALDLASCARLEGVRLSGGGGGGGGGGRLRTLNLAMCRRLRGADVERLVLRSAPTLERINLNGLRQMREEPPAAWLRSAVALREHVGRRLLFADLRGSCGAPHPDAVYRAHTHTRP</sequence>